<evidence type="ECO:0000313" key="1">
    <source>
        <dbReference type="EMBL" id="QGS51638.1"/>
    </source>
</evidence>
<protein>
    <submittedName>
        <fullName evidence="1">Uncharacterized protein</fullName>
    </submittedName>
</protein>
<dbReference type="AlphaFoldDB" id="A0A6I6CBQ5"/>
<accession>A0A6I6CBQ5</accession>
<name>A0A6I6CBQ5_9MOLU</name>
<organism evidence="1 2">
    <name type="scientific">Spiroplasma tabanidicola</name>
    <dbReference type="NCBI Taxonomy" id="324079"/>
    <lineage>
        <taxon>Bacteria</taxon>
        <taxon>Bacillati</taxon>
        <taxon>Mycoplasmatota</taxon>
        <taxon>Mollicutes</taxon>
        <taxon>Entomoplasmatales</taxon>
        <taxon>Spiroplasmataceae</taxon>
        <taxon>Spiroplasma</taxon>
    </lineage>
</organism>
<dbReference type="KEGG" id="stab:STABA_v1c02720"/>
<proteinExistence type="predicted"/>
<dbReference type="EMBL" id="CP046276">
    <property type="protein sequence ID" value="QGS51638.1"/>
    <property type="molecule type" value="Genomic_DNA"/>
</dbReference>
<gene>
    <name evidence="1" type="ORF">STABA_v1c02720</name>
</gene>
<sequence length="230" mass="26952">MEKEVWNKLLKSSNELIKNFDKSELINVVKDFSENLVSFSEKYALNRDGFYKYINKTYKKTLLQAINIISSADSVAVIMQLNEGVNDYIILINLFRQLMVTLDSLSSEYWLQLINVTKTSDGEFAKYIINQANSLGFEKNDKQLKEIEKNAKKFNFVKDEYYNKILNRKLWNDVKELEKTIFIKPDGDFEYFKELLSIKDELAEDMVINLWAILAIAISYLDYLNELLKG</sequence>
<dbReference type="RefSeq" id="WP_156005805.1">
    <property type="nucleotide sequence ID" value="NZ_CP046276.1"/>
</dbReference>
<evidence type="ECO:0000313" key="2">
    <source>
        <dbReference type="Proteomes" id="UP000424468"/>
    </source>
</evidence>
<keyword evidence="2" id="KW-1185">Reference proteome</keyword>
<reference evidence="1 2" key="1">
    <citation type="submission" date="2019-11" db="EMBL/GenBank/DDBJ databases">
        <title>Complete genome sequence of Spiroplasma tabanidicola TAUS-1 (DSM 22603).</title>
        <authorList>
            <person name="Huang C.-T."/>
            <person name="Lin Y.-C."/>
            <person name="Kuo C.-H."/>
        </authorList>
    </citation>
    <scope>NUCLEOTIDE SEQUENCE [LARGE SCALE GENOMIC DNA]</scope>
    <source>
        <strain evidence="1 2">TAUS-1</strain>
    </source>
</reference>
<dbReference type="OrthoDB" id="389122at2"/>
<dbReference type="Proteomes" id="UP000424468">
    <property type="component" value="Chromosome"/>
</dbReference>